<evidence type="ECO:0000256" key="5">
    <source>
        <dbReference type="SAM" id="SignalP"/>
    </source>
</evidence>
<keyword evidence="8" id="KW-1185">Reference proteome</keyword>
<dbReference type="PANTHER" id="PTHR30290">
    <property type="entry name" value="PERIPLASMIC BINDING COMPONENT OF ABC TRANSPORTER"/>
    <property type="match status" value="1"/>
</dbReference>
<dbReference type="GO" id="GO:0030313">
    <property type="term" value="C:cell envelope"/>
    <property type="evidence" value="ECO:0007669"/>
    <property type="project" value="UniProtKB-SubCell"/>
</dbReference>
<dbReference type="Proteomes" id="UP000317982">
    <property type="component" value="Unassembled WGS sequence"/>
</dbReference>
<evidence type="ECO:0000313" key="8">
    <source>
        <dbReference type="Proteomes" id="UP000317982"/>
    </source>
</evidence>
<evidence type="ECO:0000256" key="3">
    <source>
        <dbReference type="ARBA" id="ARBA00022448"/>
    </source>
</evidence>
<keyword evidence="3" id="KW-0813">Transport</keyword>
<dbReference type="OrthoDB" id="9046151at2"/>
<comment type="similarity">
    <text evidence="2">Belongs to the bacterial solute-binding protein 5 family.</text>
</comment>
<evidence type="ECO:0000256" key="2">
    <source>
        <dbReference type="ARBA" id="ARBA00005695"/>
    </source>
</evidence>
<feature type="signal peptide" evidence="5">
    <location>
        <begin position="1"/>
        <end position="22"/>
    </location>
</feature>
<proteinExistence type="inferred from homology"/>
<dbReference type="RefSeq" id="WP_142702455.1">
    <property type="nucleotide sequence ID" value="NZ_VIRS01000001.1"/>
</dbReference>
<dbReference type="FunCoup" id="A0A545AZT9">
    <property type="interactions" value="35"/>
</dbReference>
<dbReference type="InterPro" id="IPR000914">
    <property type="entry name" value="SBP_5_dom"/>
</dbReference>
<dbReference type="InterPro" id="IPR030678">
    <property type="entry name" value="Peptide/Ni-bd"/>
</dbReference>
<feature type="domain" description="Solute-binding protein family 5" evidence="6">
    <location>
        <begin position="79"/>
        <end position="439"/>
    </location>
</feature>
<evidence type="ECO:0000259" key="6">
    <source>
        <dbReference type="Pfam" id="PF00496"/>
    </source>
</evidence>
<dbReference type="GO" id="GO:0015833">
    <property type="term" value="P:peptide transport"/>
    <property type="evidence" value="ECO:0007669"/>
    <property type="project" value="TreeGrafter"/>
</dbReference>
<dbReference type="SUPFAM" id="SSF53850">
    <property type="entry name" value="Periplasmic binding protein-like II"/>
    <property type="match status" value="1"/>
</dbReference>
<organism evidence="7 8">
    <name type="scientific">Cryptosporangium phraense</name>
    <dbReference type="NCBI Taxonomy" id="2593070"/>
    <lineage>
        <taxon>Bacteria</taxon>
        <taxon>Bacillati</taxon>
        <taxon>Actinomycetota</taxon>
        <taxon>Actinomycetes</taxon>
        <taxon>Cryptosporangiales</taxon>
        <taxon>Cryptosporangiaceae</taxon>
        <taxon>Cryptosporangium</taxon>
    </lineage>
</organism>
<dbReference type="InterPro" id="IPR039424">
    <property type="entry name" value="SBP_5"/>
</dbReference>
<protein>
    <submittedName>
        <fullName evidence="7">ABC transporter substrate-binding protein</fullName>
    </submittedName>
</protein>
<gene>
    <name evidence="7" type="ORF">FL583_00735</name>
</gene>
<dbReference type="Pfam" id="PF00496">
    <property type="entry name" value="SBP_bac_5"/>
    <property type="match status" value="1"/>
</dbReference>
<dbReference type="EMBL" id="VIRS01000001">
    <property type="protein sequence ID" value="TQS46837.1"/>
    <property type="molecule type" value="Genomic_DNA"/>
</dbReference>
<keyword evidence="4 5" id="KW-0732">Signal</keyword>
<dbReference type="PIRSF" id="PIRSF002741">
    <property type="entry name" value="MppA"/>
    <property type="match status" value="1"/>
</dbReference>
<reference evidence="7 8" key="1">
    <citation type="submission" date="2019-07" db="EMBL/GenBank/DDBJ databases">
        <title>Cryptosporangium phraense sp. nov., isolated from plant litter.</title>
        <authorList>
            <person name="Suriyachadkun C."/>
        </authorList>
    </citation>
    <scope>NUCLEOTIDE SEQUENCE [LARGE SCALE GENOMIC DNA]</scope>
    <source>
        <strain evidence="7 8">A-T 5661</strain>
    </source>
</reference>
<accession>A0A545AZT9</accession>
<comment type="caution">
    <text evidence="7">The sequence shown here is derived from an EMBL/GenBank/DDBJ whole genome shotgun (WGS) entry which is preliminary data.</text>
</comment>
<comment type="subcellular location">
    <subcellularLocation>
        <location evidence="1">Cell envelope</location>
    </subcellularLocation>
</comment>
<dbReference type="Gene3D" id="3.10.105.10">
    <property type="entry name" value="Dipeptide-binding Protein, Domain 3"/>
    <property type="match status" value="1"/>
</dbReference>
<dbReference type="Gene3D" id="3.40.190.10">
    <property type="entry name" value="Periplasmic binding protein-like II"/>
    <property type="match status" value="1"/>
</dbReference>
<dbReference type="PROSITE" id="PS51257">
    <property type="entry name" value="PROKAR_LIPOPROTEIN"/>
    <property type="match status" value="1"/>
</dbReference>
<dbReference type="AlphaFoldDB" id="A0A545AZT9"/>
<name>A0A545AZT9_9ACTN</name>
<evidence type="ECO:0000256" key="1">
    <source>
        <dbReference type="ARBA" id="ARBA00004196"/>
    </source>
</evidence>
<sequence length="528" mass="53489">MKLTTAAVSALVLVLAGCSGNAADTGAGSAPVVDGATFTLGLSSDPGALDPQMGAGTSLFTVTQFAYDPLVSVDGKSGEIQSALAKSWQVQDKTVTLTLNDGITCADGAKLTASAVADNLNFVANPKNASPFLGVFYPNGAKAAGDDASGKVTITLAEPAPFVLNGLGNLPIVCPSGLADRKTLQKATSGTGPYKLVEAAPGDHYTYEVRDGYTWGPNGATTATKGTPKTVVVKVVQNETTAANLLISGGLSAAEIIGPDAQRLKKAGLFSAGIPALVGEQWYNHAAGRVTSDPKVRMALTQALDLAQLRKVVTSGQGTAATTLAANAPVACPGDSVKSALPATDPAAAAKLLDEAGWVKGAGGVRAKGGKPLKVTLLYQNNLGSGGDAGAELAVRQWKAIGVDAVAHAQSETTLTSTIFGAGDWDVSWVSLNVSSPDQLVPFLSGPAAPKGTNFAAIQDADYDKAVTAAKALPGTEGCKAWLDAESGLIAKASIVPFASKNVLMFGKAARFDIPGQLAPTSIRMLAK</sequence>
<dbReference type="CDD" id="cd00995">
    <property type="entry name" value="PBP2_NikA_DppA_OppA_like"/>
    <property type="match status" value="1"/>
</dbReference>
<dbReference type="GO" id="GO:0043190">
    <property type="term" value="C:ATP-binding cassette (ABC) transporter complex"/>
    <property type="evidence" value="ECO:0007669"/>
    <property type="project" value="InterPro"/>
</dbReference>
<dbReference type="GO" id="GO:0042597">
    <property type="term" value="C:periplasmic space"/>
    <property type="evidence" value="ECO:0007669"/>
    <property type="project" value="UniProtKB-ARBA"/>
</dbReference>
<dbReference type="InParanoid" id="A0A545AZT9"/>
<feature type="chain" id="PRO_5021713158" evidence="5">
    <location>
        <begin position="23"/>
        <end position="528"/>
    </location>
</feature>
<evidence type="ECO:0000313" key="7">
    <source>
        <dbReference type="EMBL" id="TQS46837.1"/>
    </source>
</evidence>
<evidence type="ECO:0000256" key="4">
    <source>
        <dbReference type="ARBA" id="ARBA00022729"/>
    </source>
</evidence>
<dbReference type="PANTHER" id="PTHR30290:SF10">
    <property type="entry name" value="PERIPLASMIC OLIGOPEPTIDE-BINDING PROTEIN-RELATED"/>
    <property type="match status" value="1"/>
</dbReference>
<dbReference type="GO" id="GO:1904680">
    <property type="term" value="F:peptide transmembrane transporter activity"/>
    <property type="evidence" value="ECO:0007669"/>
    <property type="project" value="TreeGrafter"/>
</dbReference>